<dbReference type="Proteomes" id="UP000438429">
    <property type="component" value="Unassembled WGS sequence"/>
</dbReference>
<sequence length="160" mass="17581">MDPPPSAVLGFDPQTLDPPELITCSPGQREEEEEEDVTVFRPETCSTWCQVQAPDQQAPPSSSSPIKHPLTHYPPDSLCWPAPVMVKQDFLFLSLVLVLFLGSSQLLLGATPSPCGHKLHCTCCVTPDDADDVPQVCAVARRHAARRPRSRTVPTEREVE</sequence>
<reference evidence="2 3" key="1">
    <citation type="submission" date="2019-06" db="EMBL/GenBank/DDBJ databases">
        <title>Draft genomes of female and male turbot (Scophthalmus maximus).</title>
        <authorList>
            <person name="Xu H."/>
            <person name="Xu X.-W."/>
            <person name="Shao C."/>
            <person name="Chen S."/>
        </authorList>
    </citation>
    <scope>NUCLEOTIDE SEQUENCE [LARGE SCALE GENOMIC DNA]</scope>
    <source>
        <strain evidence="2">Ysfricsl-2016a</strain>
        <tissue evidence="2">Blood</tissue>
    </source>
</reference>
<protein>
    <submittedName>
        <fullName evidence="2">Uncharacterized protein</fullName>
    </submittedName>
</protein>
<evidence type="ECO:0000256" key="1">
    <source>
        <dbReference type="SAM" id="MobiDB-lite"/>
    </source>
</evidence>
<comment type="caution">
    <text evidence="2">The sequence shown here is derived from an EMBL/GenBank/DDBJ whole genome shotgun (WGS) entry which is preliminary data.</text>
</comment>
<gene>
    <name evidence="2" type="ORF">F2P81_012504</name>
</gene>
<name>A0A6A4SHW2_SCOMX</name>
<evidence type="ECO:0000313" key="2">
    <source>
        <dbReference type="EMBL" id="KAF0034746.1"/>
    </source>
</evidence>
<proteinExistence type="predicted"/>
<accession>A0A6A4SHW2</accession>
<organism evidence="2 3">
    <name type="scientific">Scophthalmus maximus</name>
    <name type="common">Turbot</name>
    <name type="synonym">Psetta maxima</name>
    <dbReference type="NCBI Taxonomy" id="52904"/>
    <lineage>
        <taxon>Eukaryota</taxon>
        <taxon>Metazoa</taxon>
        <taxon>Chordata</taxon>
        <taxon>Craniata</taxon>
        <taxon>Vertebrata</taxon>
        <taxon>Euteleostomi</taxon>
        <taxon>Actinopterygii</taxon>
        <taxon>Neopterygii</taxon>
        <taxon>Teleostei</taxon>
        <taxon>Neoteleostei</taxon>
        <taxon>Acanthomorphata</taxon>
        <taxon>Carangaria</taxon>
        <taxon>Pleuronectiformes</taxon>
        <taxon>Pleuronectoidei</taxon>
        <taxon>Scophthalmidae</taxon>
        <taxon>Scophthalmus</taxon>
    </lineage>
</organism>
<evidence type="ECO:0000313" key="3">
    <source>
        <dbReference type="Proteomes" id="UP000438429"/>
    </source>
</evidence>
<feature type="region of interest" description="Disordered" evidence="1">
    <location>
        <begin position="1"/>
        <end position="35"/>
    </location>
</feature>
<dbReference type="AlphaFoldDB" id="A0A6A4SHW2"/>
<dbReference type="EMBL" id="VEVO01000011">
    <property type="protein sequence ID" value="KAF0034746.1"/>
    <property type="molecule type" value="Genomic_DNA"/>
</dbReference>